<dbReference type="AlphaFoldDB" id="A0A8S9VC46"/>
<protein>
    <submittedName>
        <fullName evidence="1">Uncharacterized protein</fullName>
    </submittedName>
</protein>
<gene>
    <name evidence="1" type="ORF">GN958_ATG01738</name>
</gene>
<sequence>MRYKKDVQRELSEEKKVAVVETLNLLLSALKRSMKSQAVTGEIRVLQRPGPKPVTCIDIKNDLVKWALAMQKVNISVQHQ</sequence>
<accession>A0A8S9VC46</accession>
<dbReference type="EMBL" id="JAACNO010000205">
    <property type="protein sequence ID" value="KAF4148974.1"/>
    <property type="molecule type" value="Genomic_DNA"/>
</dbReference>
<dbReference type="Proteomes" id="UP000704712">
    <property type="component" value="Unassembled WGS sequence"/>
</dbReference>
<organism evidence="1 2">
    <name type="scientific">Phytophthora infestans</name>
    <name type="common">Potato late blight agent</name>
    <name type="synonym">Botrytis infestans</name>
    <dbReference type="NCBI Taxonomy" id="4787"/>
    <lineage>
        <taxon>Eukaryota</taxon>
        <taxon>Sar</taxon>
        <taxon>Stramenopiles</taxon>
        <taxon>Oomycota</taxon>
        <taxon>Peronosporomycetes</taxon>
        <taxon>Peronosporales</taxon>
        <taxon>Peronosporaceae</taxon>
        <taxon>Phytophthora</taxon>
    </lineage>
</organism>
<name>A0A8S9VC46_PHYIN</name>
<comment type="caution">
    <text evidence="1">The sequence shown here is derived from an EMBL/GenBank/DDBJ whole genome shotgun (WGS) entry which is preliminary data.</text>
</comment>
<proteinExistence type="predicted"/>
<reference evidence="1" key="1">
    <citation type="submission" date="2020-03" db="EMBL/GenBank/DDBJ databases">
        <title>Hybrid Assembly of Korean Phytophthora infestans isolates.</title>
        <authorList>
            <person name="Prokchorchik M."/>
            <person name="Lee Y."/>
            <person name="Seo J."/>
            <person name="Cho J.-H."/>
            <person name="Park Y.-E."/>
            <person name="Jang D.-C."/>
            <person name="Im J.-S."/>
            <person name="Choi J.-G."/>
            <person name="Park H.-J."/>
            <person name="Lee G.-B."/>
            <person name="Lee Y.-G."/>
            <person name="Hong S.-Y."/>
            <person name="Cho K."/>
            <person name="Sohn K.H."/>
        </authorList>
    </citation>
    <scope>NUCLEOTIDE SEQUENCE</scope>
    <source>
        <strain evidence="1">KR_2_A2</strain>
    </source>
</reference>
<evidence type="ECO:0000313" key="2">
    <source>
        <dbReference type="Proteomes" id="UP000704712"/>
    </source>
</evidence>
<evidence type="ECO:0000313" key="1">
    <source>
        <dbReference type="EMBL" id="KAF4148974.1"/>
    </source>
</evidence>